<organism evidence="8 9">
    <name type="scientific">Aspergillus chevalieri</name>
    <name type="common">Eurotium chevalieri</name>
    <dbReference type="NCBI Taxonomy" id="182096"/>
    <lineage>
        <taxon>Eukaryota</taxon>
        <taxon>Fungi</taxon>
        <taxon>Dikarya</taxon>
        <taxon>Ascomycota</taxon>
        <taxon>Pezizomycotina</taxon>
        <taxon>Eurotiomycetes</taxon>
        <taxon>Eurotiomycetidae</taxon>
        <taxon>Eurotiales</taxon>
        <taxon>Aspergillaceae</taxon>
        <taxon>Aspergillus</taxon>
        <taxon>Aspergillus subgen. Aspergillus</taxon>
    </lineage>
</organism>
<evidence type="ECO:0000256" key="1">
    <source>
        <dbReference type="ARBA" id="ARBA00022723"/>
    </source>
</evidence>
<dbReference type="SMART" id="SM00066">
    <property type="entry name" value="GAL4"/>
    <property type="match status" value="1"/>
</dbReference>
<dbReference type="InterPro" id="IPR007219">
    <property type="entry name" value="XnlR_reg_dom"/>
</dbReference>
<dbReference type="GO" id="GO:0000978">
    <property type="term" value="F:RNA polymerase II cis-regulatory region sequence-specific DNA binding"/>
    <property type="evidence" value="ECO:0007669"/>
    <property type="project" value="TreeGrafter"/>
</dbReference>
<feature type="region of interest" description="Disordered" evidence="6">
    <location>
        <begin position="207"/>
        <end position="230"/>
    </location>
</feature>
<name>A0A7R7VNK7_ASPCH</name>
<feature type="region of interest" description="Disordered" evidence="6">
    <location>
        <begin position="86"/>
        <end position="158"/>
    </location>
</feature>
<evidence type="ECO:0000313" key="8">
    <source>
        <dbReference type="EMBL" id="BCR87218.1"/>
    </source>
</evidence>
<evidence type="ECO:0000259" key="7">
    <source>
        <dbReference type="PROSITE" id="PS50048"/>
    </source>
</evidence>
<dbReference type="GO" id="GO:0000435">
    <property type="term" value="P:positive regulation of transcription from RNA polymerase II promoter by galactose"/>
    <property type="evidence" value="ECO:0007669"/>
    <property type="project" value="TreeGrafter"/>
</dbReference>
<dbReference type="SUPFAM" id="SSF57701">
    <property type="entry name" value="Zn2/Cys6 DNA-binding domain"/>
    <property type="match status" value="1"/>
</dbReference>
<evidence type="ECO:0000256" key="3">
    <source>
        <dbReference type="ARBA" id="ARBA00023125"/>
    </source>
</evidence>
<evidence type="ECO:0000256" key="4">
    <source>
        <dbReference type="ARBA" id="ARBA00023163"/>
    </source>
</evidence>
<keyword evidence="5" id="KW-0539">Nucleus</keyword>
<keyword evidence="2" id="KW-0805">Transcription regulation</keyword>
<dbReference type="InterPro" id="IPR036864">
    <property type="entry name" value="Zn2-C6_fun-type_DNA-bd_sf"/>
</dbReference>
<feature type="compositionally biased region" description="Polar residues" evidence="6">
    <location>
        <begin position="146"/>
        <end position="158"/>
    </location>
</feature>
<dbReference type="KEGG" id="ache:ACHE_31205A"/>
<dbReference type="CDD" id="cd00067">
    <property type="entry name" value="GAL4"/>
    <property type="match status" value="1"/>
</dbReference>
<dbReference type="Gene3D" id="4.10.240.10">
    <property type="entry name" value="Zn(2)-C6 fungal-type DNA-binding domain"/>
    <property type="match status" value="1"/>
</dbReference>
<dbReference type="AlphaFoldDB" id="A0A7R7VNK7"/>
<sequence length="753" mass="84468">MQSRRSARSENTPRRRKIAVACEPCRERKSRCDGQKPICGPCTRRGYPVDRCVFKASNVRSANDEEYLQSLHNRIRELEETCKTVIGSAPGSTGPIPEDHQETENPIGALSSVPTDPGRHEPEPAQTSTPVCPPRSHLEVPEQDANAYSSSRTDTDQYAESPFARSNITAMGFIDPVQERPFSRTNEYFGSSSTASLMRLLARGSVRGSKSVRNSPSRHAPGTSQFNTTSNISLPEVEPTQPHHIDSLLLPPRDLADHLLECFWDRIYSLYPFFDRQSFQDAYENLWLPRNQPGKQLNELNIGLGSKSVSGSRSIVFMCSLNLIFAIGCHFANLPDTEKEATSLPFFLRAKQHIGLDLLDVRNIGVVQTLLVAALFLQSTPYPHRCWHSIGVACRVAQGLGLHEAQLDESQDPLEQEIQRRTWHGCVMMDMIVSMTYGRPSMTSHLSRVPLPGTLEAPDSPSTMAFYISTIELYSILDIILSDVYKAWRGRPNTPSSSTLRQGGLAVIIDLEERLLDYESHLPWFLSWRENIPITGPSHLVLSRQRNVLHARYLYLHLLLYRPIFTQLCDVPRNPGNTLAPNTISSTIITKCAGACVRAAIDLVSLVYETYQTSTTDTWWYNGFYTSTAAMVLIMSYTCHTVTDPDQDTVDTVYHKCEEILRHMEPFSISARNTLNFLQTARDQVASASRGRVDTSAHVDDQNTQLDINGTAFADESAQDHLFWDTSMFLVDELGFLGPFDFRRAGTIDNLTT</sequence>
<accession>A0A7R7VNK7</accession>
<evidence type="ECO:0000256" key="5">
    <source>
        <dbReference type="ARBA" id="ARBA00023242"/>
    </source>
</evidence>
<dbReference type="SMART" id="SM00906">
    <property type="entry name" value="Fungal_trans"/>
    <property type="match status" value="1"/>
</dbReference>
<keyword evidence="3" id="KW-0238">DNA-binding</keyword>
<keyword evidence="1" id="KW-0479">Metal-binding</keyword>
<gene>
    <name evidence="8" type="ORF">ACHE_31205A</name>
</gene>
<reference evidence="8" key="1">
    <citation type="submission" date="2021-01" db="EMBL/GenBank/DDBJ databases">
        <authorList>
            <consortium name="Aspergillus chevalieri M1 genome sequencing consortium"/>
            <person name="Kazuki M."/>
            <person name="Futagami T."/>
        </authorList>
    </citation>
    <scope>NUCLEOTIDE SEQUENCE</scope>
    <source>
        <strain evidence="8">M1</strain>
    </source>
</reference>
<dbReference type="Proteomes" id="UP000637239">
    <property type="component" value="Chromosome 3"/>
</dbReference>
<dbReference type="RefSeq" id="XP_043135740.1">
    <property type="nucleotide sequence ID" value="XM_043277908.1"/>
</dbReference>
<dbReference type="GO" id="GO:0005634">
    <property type="term" value="C:nucleus"/>
    <property type="evidence" value="ECO:0007669"/>
    <property type="project" value="TreeGrafter"/>
</dbReference>
<keyword evidence="9" id="KW-1185">Reference proteome</keyword>
<dbReference type="GeneID" id="66981577"/>
<reference evidence="8" key="2">
    <citation type="submission" date="2021-02" db="EMBL/GenBank/DDBJ databases">
        <title>Aspergillus chevalieri M1 genome sequence.</title>
        <authorList>
            <person name="Kadooka C."/>
            <person name="Mori K."/>
            <person name="Futagami T."/>
        </authorList>
    </citation>
    <scope>NUCLEOTIDE SEQUENCE</scope>
    <source>
        <strain evidence="8">M1</strain>
    </source>
</reference>
<keyword evidence="4" id="KW-0804">Transcription</keyword>
<protein>
    <recommendedName>
        <fullName evidence="7">Zn(2)-C6 fungal-type domain-containing protein</fullName>
    </recommendedName>
</protein>
<dbReference type="PROSITE" id="PS50048">
    <property type="entry name" value="ZN2_CY6_FUNGAL_2"/>
    <property type="match status" value="1"/>
</dbReference>
<dbReference type="PANTHER" id="PTHR47424">
    <property type="entry name" value="REGULATORY PROTEIN GAL4"/>
    <property type="match status" value="1"/>
</dbReference>
<evidence type="ECO:0000313" key="9">
    <source>
        <dbReference type="Proteomes" id="UP000637239"/>
    </source>
</evidence>
<feature type="compositionally biased region" description="Polar residues" evidence="6">
    <location>
        <begin position="211"/>
        <end position="230"/>
    </location>
</feature>
<dbReference type="CDD" id="cd12148">
    <property type="entry name" value="fungal_TF_MHR"/>
    <property type="match status" value="1"/>
</dbReference>
<dbReference type="GO" id="GO:0006351">
    <property type="term" value="P:DNA-templated transcription"/>
    <property type="evidence" value="ECO:0007669"/>
    <property type="project" value="InterPro"/>
</dbReference>
<dbReference type="GO" id="GO:0000981">
    <property type="term" value="F:DNA-binding transcription factor activity, RNA polymerase II-specific"/>
    <property type="evidence" value="ECO:0007669"/>
    <property type="project" value="InterPro"/>
</dbReference>
<evidence type="ECO:0000256" key="2">
    <source>
        <dbReference type="ARBA" id="ARBA00023015"/>
    </source>
</evidence>
<dbReference type="PANTHER" id="PTHR47424:SF3">
    <property type="entry name" value="REGULATORY PROTEIN GAL4"/>
    <property type="match status" value="1"/>
</dbReference>
<evidence type="ECO:0000256" key="6">
    <source>
        <dbReference type="SAM" id="MobiDB-lite"/>
    </source>
</evidence>
<dbReference type="InterPro" id="IPR001138">
    <property type="entry name" value="Zn2Cys6_DnaBD"/>
</dbReference>
<dbReference type="GO" id="GO:0008270">
    <property type="term" value="F:zinc ion binding"/>
    <property type="evidence" value="ECO:0007669"/>
    <property type="project" value="InterPro"/>
</dbReference>
<feature type="domain" description="Zn(2)-C6 fungal-type" evidence="7">
    <location>
        <begin position="21"/>
        <end position="54"/>
    </location>
</feature>
<proteinExistence type="predicted"/>
<dbReference type="InterPro" id="IPR051127">
    <property type="entry name" value="Fungal_SecMet_Regulators"/>
</dbReference>
<dbReference type="Pfam" id="PF04082">
    <property type="entry name" value="Fungal_trans"/>
    <property type="match status" value="1"/>
</dbReference>
<dbReference type="EMBL" id="AP024418">
    <property type="protein sequence ID" value="BCR87218.1"/>
    <property type="molecule type" value="Genomic_DNA"/>
</dbReference>
<dbReference type="Pfam" id="PF00172">
    <property type="entry name" value="Zn_clus"/>
    <property type="match status" value="1"/>
</dbReference>